<comment type="caution">
    <text evidence="1">The sequence shown here is derived from an EMBL/GenBank/DDBJ whole genome shotgun (WGS) entry which is preliminary data.</text>
</comment>
<organism evidence="1 2">
    <name type="scientific">Terrybacteria sp. (strain RIFCSPHIGHO2_01_FULL_58_15)</name>
    <dbReference type="NCBI Taxonomy" id="1802363"/>
    <lineage>
        <taxon>Bacteria</taxon>
        <taxon>Candidatus Terryibacteriota</taxon>
    </lineage>
</organism>
<dbReference type="Gene3D" id="3.40.50.450">
    <property type="match status" value="1"/>
</dbReference>
<proteinExistence type="predicted"/>
<gene>
    <name evidence="1" type="ORF">A2682_01360</name>
</gene>
<sequence>MAEWLGTKKPMKLTLILSMRHKDHAIEVAQKLEELGHEVKVPMDSIKELKEKEVLDEPTMIRIHQWLVYSWIDRAIPWADAVLIINKGHPEQESYIGANTWAEFGAAVSHRKRIYSLYEYGKQEELSALKIPIVGGIEALGQHFTA</sequence>
<dbReference type="AlphaFoldDB" id="A0A1G2PJL6"/>
<reference evidence="1 2" key="1">
    <citation type="journal article" date="2016" name="Nat. Commun.">
        <title>Thousands of microbial genomes shed light on interconnected biogeochemical processes in an aquifer system.</title>
        <authorList>
            <person name="Anantharaman K."/>
            <person name="Brown C.T."/>
            <person name="Hug L.A."/>
            <person name="Sharon I."/>
            <person name="Castelle C.J."/>
            <person name="Probst A.J."/>
            <person name="Thomas B.C."/>
            <person name="Singh A."/>
            <person name="Wilkins M.J."/>
            <person name="Karaoz U."/>
            <person name="Brodie E.L."/>
            <person name="Williams K.H."/>
            <person name="Hubbard S.S."/>
            <person name="Banfield J.F."/>
        </authorList>
    </citation>
    <scope>NUCLEOTIDE SEQUENCE [LARGE SCALE GENOMIC DNA]</scope>
    <source>
        <strain evidence="2">RIFCSPHIGHO2_01_FULL_58_15</strain>
    </source>
</reference>
<accession>A0A1G2PJL6</accession>
<dbReference type="EMBL" id="MHST01000019">
    <property type="protein sequence ID" value="OHA48535.1"/>
    <property type="molecule type" value="Genomic_DNA"/>
</dbReference>
<evidence type="ECO:0000313" key="2">
    <source>
        <dbReference type="Proteomes" id="UP000178690"/>
    </source>
</evidence>
<protein>
    <submittedName>
        <fullName evidence="1">Uncharacterized protein</fullName>
    </submittedName>
</protein>
<dbReference type="Proteomes" id="UP000178690">
    <property type="component" value="Unassembled WGS sequence"/>
</dbReference>
<name>A0A1G2PJL6_TERXR</name>
<evidence type="ECO:0000313" key="1">
    <source>
        <dbReference type="EMBL" id="OHA48535.1"/>
    </source>
</evidence>